<organism evidence="2 3">
    <name type="scientific">Azotobacter bryophylli</name>
    <dbReference type="NCBI Taxonomy" id="1986537"/>
    <lineage>
        <taxon>Bacteria</taxon>
        <taxon>Pseudomonadati</taxon>
        <taxon>Pseudomonadota</taxon>
        <taxon>Gammaproteobacteria</taxon>
        <taxon>Pseudomonadales</taxon>
        <taxon>Pseudomonadaceae</taxon>
        <taxon>Azotobacter</taxon>
    </lineage>
</organism>
<gene>
    <name evidence="2" type="ORF">ACFOJE_03630</name>
</gene>
<dbReference type="Proteomes" id="UP001595457">
    <property type="component" value="Unassembled WGS sequence"/>
</dbReference>
<dbReference type="PANTHER" id="PTHR39966">
    <property type="entry name" value="BLL2471 PROTEIN-RELATED"/>
    <property type="match status" value="1"/>
</dbReference>
<dbReference type="EMBL" id="JBHRSJ010000006">
    <property type="protein sequence ID" value="MFC2971310.1"/>
    <property type="molecule type" value="Genomic_DNA"/>
</dbReference>
<accession>A0ABV7AQD7</accession>
<dbReference type="RefSeq" id="WP_377812904.1">
    <property type="nucleotide sequence ID" value="NZ_JBHRSJ010000006.1"/>
</dbReference>
<name>A0ABV7AQD7_9GAMM</name>
<dbReference type="Gene3D" id="1.20.120.520">
    <property type="entry name" value="nmb1532 protein domain like"/>
    <property type="match status" value="1"/>
</dbReference>
<feature type="domain" description="Hemerythrin-like" evidence="1">
    <location>
        <begin position="4"/>
        <end position="134"/>
    </location>
</feature>
<sequence>MSQAIDVLRSEHQAIACILKILQRMANRARLGTASGADIGALLDFLWDFVDQCHHGKEEGLLFPALRRSCVEQGCELIGELSVEHQQGSFLLRALRQAVEPVFDGEAFAAATRQYVEFTERHIAKENAELFPLALQILRPDQLDAMQRDFAAFELKTVGRERSQQLHEQMRCWQGE</sequence>
<dbReference type="CDD" id="cd12108">
    <property type="entry name" value="Hr-like"/>
    <property type="match status" value="1"/>
</dbReference>
<reference evidence="3" key="1">
    <citation type="journal article" date="2019" name="Int. J. Syst. Evol. Microbiol.">
        <title>The Global Catalogue of Microorganisms (GCM) 10K type strain sequencing project: providing services to taxonomists for standard genome sequencing and annotation.</title>
        <authorList>
            <consortium name="The Broad Institute Genomics Platform"/>
            <consortium name="The Broad Institute Genome Sequencing Center for Infectious Disease"/>
            <person name="Wu L."/>
            <person name="Ma J."/>
        </authorList>
    </citation>
    <scope>NUCLEOTIDE SEQUENCE [LARGE SCALE GENOMIC DNA]</scope>
    <source>
        <strain evidence="3">KCTC 62195</strain>
    </source>
</reference>
<dbReference type="InterPro" id="IPR012312">
    <property type="entry name" value="Hemerythrin-like"/>
</dbReference>
<dbReference type="PANTHER" id="PTHR39966:SF1">
    <property type="entry name" value="HEMERYTHRIN-LIKE DOMAIN-CONTAINING PROTEIN"/>
    <property type="match status" value="1"/>
</dbReference>
<evidence type="ECO:0000313" key="2">
    <source>
        <dbReference type="EMBL" id="MFC2971310.1"/>
    </source>
</evidence>
<proteinExistence type="predicted"/>
<evidence type="ECO:0000259" key="1">
    <source>
        <dbReference type="Pfam" id="PF01814"/>
    </source>
</evidence>
<comment type="caution">
    <text evidence="2">The sequence shown here is derived from an EMBL/GenBank/DDBJ whole genome shotgun (WGS) entry which is preliminary data.</text>
</comment>
<protein>
    <submittedName>
        <fullName evidence="2">Hemerythrin domain-containing protein</fullName>
    </submittedName>
</protein>
<dbReference type="Pfam" id="PF01814">
    <property type="entry name" value="Hemerythrin"/>
    <property type="match status" value="1"/>
</dbReference>
<evidence type="ECO:0000313" key="3">
    <source>
        <dbReference type="Proteomes" id="UP001595457"/>
    </source>
</evidence>
<keyword evidence="3" id="KW-1185">Reference proteome</keyword>